<evidence type="ECO:0000313" key="2">
    <source>
        <dbReference type="Proteomes" id="UP000739538"/>
    </source>
</evidence>
<accession>A0A956NB40</accession>
<name>A0A956NB40_UNCEI</name>
<organism evidence="1 2">
    <name type="scientific">Eiseniibacteriota bacterium</name>
    <dbReference type="NCBI Taxonomy" id="2212470"/>
    <lineage>
        <taxon>Bacteria</taxon>
        <taxon>Candidatus Eiseniibacteriota</taxon>
    </lineage>
</organism>
<keyword evidence="1" id="KW-0378">Hydrolase</keyword>
<dbReference type="Proteomes" id="UP000739538">
    <property type="component" value="Unassembled WGS sequence"/>
</dbReference>
<keyword evidence="1" id="KW-0547">Nucleotide-binding</keyword>
<dbReference type="EMBL" id="JAGQHS010000036">
    <property type="protein sequence ID" value="MCA9755912.1"/>
    <property type="molecule type" value="Genomic_DNA"/>
</dbReference>
<sequence>MQDVEVTLGGTTKEELCERLRAHSIRTNEYAETLLDSPLFTVASNPVSIRCAELAVRDLDLEHGGTTPEIRARAIATGYTFCPLEVGPRLRLLWLDQTATGDGSVTSQGRAPDGSITILSEPLKDDVTFPKGFYLRRTVDTLWLRGYRADDEHVWSPDDRIVLVRL</sequence>
<evidence type="ECO:0000313" key="1">
    <source>
        <dbReference type="EMBL" id="MCA9755912.1"/>
    </source>
</evidence>
<keyword evidence="1" id="KW-0067">ATP-binding</keyword>
<gene>
    <name evidence="1" type="ORF">KDA27_08935</name>
</gene>
<dbReference type="AlphaFoldDB" id="A0A956NB40"/>
<proteinExistence type="predicted"/>
<comment type="caution">
    <text evidence="1">The sequence shown here is derived from an EMBL/GenBank/DDBJ whole genome shotgun (WGS) entry which is preliminary data.</text>
</comment>
<keyword evidence="1" id="KW-0347">Helicase</keyword>
<reference evidence="1" key="1">
    <citation type="submission" date="2020-04" db="EMBL/GenBank/DDBJ databases">
        <authorList>
            <person name="Zhang T."/>
        </authorList>
    </citation>
    <scope>NUCLEOTIDE SEQUENCE</scope>
    <source>
        <strain evidence="1">HKST-UBA02</strain>
    </source>
</reference>
<protein>
    <submittedName>
        <fullName evidence="1">Helicase</fullName>
    </submittedName>
</protein>
<reference evidence="1" key="2">
    <citation type="journal article" date="2021" name="Microbiome">
        <title>Successional dynamics and alternative stable states in a saline activated sludge microbial community over 9 years.</title>
        <authorList>
            <person name="Wang Y."/>
            <person name="Ye J."/>
            <person name="Ju F."/>
            <person name="Liu L."/>
            <person name="Boyd J.A."/>
            <person name="Deng Y."/>
            <person name="Parks D.H."/>
            <person name="Jiang X."/>
            <person name="Yin X."/>
            <person name="Woodcroft B.J."/>
            <person name="Tyson G.W."/>
            <person name="Hugenholtz P."/>
            <person name="Polz M.F."/>
            <person name="Zhang T."/>
        </authorList>
    </citation>
    <scope>NUCLEOTIDE SEQUENCE</scope>
    <source>
        <strain evidence="1">HKST-UBA02</strain>
    </source>
</reference>
<dbReference type="GO" id="GO:0004386">
    <property type="term" value="F:helicase activity"/>
    <property type="evidence" value="ECO:0007669"/>
    <property type="project" value="UniProtKB-KW"/>
</dbReference>